<evidence type="ECO:0000256" key="2">
    <source>
        <dbReference type="SAM" id="SignalP"/>
    </source>
</evidence>
<feature type="compositionally biased region" description="Polar residues" evidence="1">
    <location>
        <begin position="58"/>
        <end position="67"/>
    </location>
</feature>
<evidence type="ECO:0000256" key="1">
    <source>
        <dbReference type="SAM" id="MobiDB-lite"/>
    </source>
</evidence>
<feature type="signal peptide" evidence="2">
    <location>
        <begin position="1"/>
        <end position="20"/>
    </location>
</feature>
<evidence type="ECO:0000313" key="4">
    <source>
        <dbReference type="Proteomes" id="UP000233742"/>
    </source>
</evidence>
<accession>A0A2K9F3X5</accession>
<dbReference type="Proteomes" id="UP000233742">
    <property type="component" value="Chromosome"/>
</dbReference>
<sequence>MPRRISAVFAALLLAMPAFAQEAETTTTEPTIILPVPEATDADAPTTPETVRPVRGSGCSSSKAVTS</sequence>
<dbReference type="KEGG" id="paro:CUV01_10905"/>
<dbReference type="AlphaFoldDB" id="A0A2K9F3X5"/>
<feature type="compositionally biased region" description="Low complexity" evidence="1">
    <location>
        <begin position="25"/>
        <end position="51"/>
    </location>
</feature>
<reference evidence="3 4" key="1">
    <citation type="submission" date="2017-12" db="EMBL/GenBank/DDBJ databases">
        <authorList>
            <person name="Hurst M.R.H."/>
        </authorList>
    </citation>
    <scope>NUCLEOTIDE SEQUENCE [LARGE SCALE GENOMIC DNA]</scope>
    <source>
        <strain evidence="3 4">BM15</strain>
    </source>
</reference>
<organism evidence="3 4">
    <name type="scientific">Paracoccus tegillarcae</name>
    <dbReference type="NCBI Taxonomy" id="1529068"/>
    <lineage>
        <taxon>Bacteria</taxon>
        <taxon>Pseudomonadati</taxon>
        <taxon>Pseudomonadota</taxon>
        <taxon>Alphaproteobacteria</taxon>
        <taxon>Rhodobacterales</taxon>
        <taxon>Paracoccaceae</taxon>
        <taxon>Paracoccus</taxon>
    </lineage>
</organism>
<feature type="chain" id="PRO_5014720227" evidence="2">
    <location>
        <begin position="21"/>
        <end position="67"/>
    </location>
</feature>
<gene>
    <name evidence="3" type="ORF">CUV01_10905</name>
</gene>
<feature type="region of interest" description="Disordered" evidence="1">
    <location>
        <begin position="25"/>
        <end position="67"/>
    </location>
</feature>
<dbReference type="EMBL" id="CP025408">
    <property type="protein sequence ID" value="AUH33831.1"/>
    <property type="molecule type" value="Genomic_DNA"/>
</dbReference>
<proteinExistence type="predicted"/>
<keyword evidence="2" id="KW-0732">Signal</keyword>
<evidence type="ECO:0000313" key="3">
    <source>
        <dbReference type="EMBL" id="AUH33831.1"/>
    </source>
</evidence>
<keyword evidence="4" id="KW-1185">Reference proteome</keyword>
<protein>
    <submittedName>
        <fullName evidence="3">Uncharacterized protein</fullName>
    </submittedName>
</protein>
<dbReference type="RefSeq" id="WP_101460497.1">
    <property type="nucleotide sequence ID" value="NZ_CP025408.1"/>
</dbReference>
<name>A0A2K9F3X5_9RHOB</name>